<feature type="compositionally biased region" description="Pro residues" evidence="1">
    <location>
        <begin position="1572"/>
        <end position="1601"/>
    </location>
</feature>
<name>A0A0C3PG74_PISTI</name>
<feature type="compositionally biased region" description="Low complexity" evidence="1">
    <location>
        <begin position="1427"/>
        <end position="1463"/>
    </location>
</feature>
<feature type="compositionally biased region" description="Basic and acidic residues" evidence="1">
    <location>
        <begin position="57"/>
        <end position="66"/>
    </location>
</feature>
<dbReference type="Gene3D" id="3.40.50.300">
    <property type="entry name" value="P-loop containing nucleotide triphosphate hydrolases"/>
    <property type="match status" value="1"/>
</dbReference>
<feature type="compositionally biased region" description="Low complexity" evidence="1">
    <location>
        <begin position="142"/>
        <end position="165"/>
    </location>
</feature>
<dbReference type="SUPFAM" id="SSF52540">
    <property type="entry name" value="P-loop containing nucleoside triphosphate hydrolases"/>
    <property type="match status" value="1"/>
</dbReference>
<dbReference type="PANTHER" id="PTHR23389">
    <property type="entry name" value="CHROMOSOME TRANSMISSION FIDELITY FACTOR 18"/>
    <property type="match status" value="1"/>
</dbReference>
<dbReference type="HOGENOM" id="CLU_242625_0_0_1"/>
<dbReference type="Pfam" id="PF00010">
    <property type="entry name" value="HLH"/>
    <property type="match status" value="1"/>
</dbReference>
<dbReference type="InParanoid" id="A0A0C3PG74"/>
<reference evidence="4" key="2">
    <citation type="submission" date="2015-01" db="EMBL/GenBank/DDBJ databases">
        <title>Evolutionary Origins and Diversification of the Mycorrhizal Mutualists.</title>
        <authorList>
            <consortium name="DOE Joint Genome Institute"/>
            <consortium name="Mycorrhizal Genomics Consortium"/>
            <person name="Kohler A."/>
            <person name="Kuo A."/>
            <person name="Nagy L.G."/>
            <person name="Floudas D."/>
            <person name="Copeland A."/>
            <person name="Barry K.W."/>
            <person name="Cichocki N."/>
            <person name="Veneault-Fourrey C."/>
            <person name="LaButti K."/>
            <person name="Lindquist E.A."/>
            <person name="Lipzen A."/>
            <person name="Lundell T."/>
            <person name="Morin E."/>
            <person name="Murat C."/>
            <person name="Riley R."/>
            <person name="Ohm R."/>
            <person name="Sun H."/>
            <person name="Tunlid A."/>
            <person name="Henrissat B."/>
            <person name="Grigoriev I.V."/>
            <person name="Hibbett D.S."/>
            <person name="Martin F."/>
        </authorList>
    </citation>
    <scope>NUCLEOTIDE SEQUENCE [LARGE SCALE GENOMIC DNA]</scope>
    <source>
        <strain evidence="4">Marx 270</strain>
    </source>
</reference>
<dbReference type="SUPFAM" id="SSF47459">
    <property type="entry name" value="HLH, helix-loop-helix DNA-binding domain"/>
    <property type="match status" value="1"/>
</dbReference>
<dbReference type="GO" id="GO:0046983">
    <property type="term" value="F:protein dimerization activity"/>
    <property type="evidence" value="ECO:0007669"/>
    <property type="project" value="InterPro"/>
</dbReference>
<feature type="region of interest" description="Disordered" evidence="1">
    <location>
        <begin position="1334"/>
        <end position="1488"/>
    </location>
</feature>
<dbReference type="GO" id="GO:0005634">
    <property type="term" value="C:nucleus"/>
    <property type="evidence" value="ECO:0007669"/>
    <property type="project" value="TreeGrafter"/>
</dbReference>
<feature type="region of interest" description="Disordered" evidence="1">
    <location>
        <begin position="1047"/>
        <end position="1276"/>
    </location>
</feature>
<feature type="compositionally biased region" description="Polar residues" evidence="1">
    <location>
        <begin position="1171"/>
        <end position="1186"/>
    </location>
</feature>
<feature type="domain" description="BHLH" evidence="2">
    <location>
        <begin position="1478"/>
        <end position="1529"/>
    </location>
</feature>
<dbReference type="InterPro" id="IPR040106">
    <property type="entry name" value="Esc1_bHLHzip"/>
</dbReference>
<evidence type="ECO:0000256" key="1">
    <source>
        <dbReference type="SAM" id="MobiDB-lite"/>
    </source>
</evidence>
<proteinExistence type="predicted"/>
<feature type="region of interest" description="Disordered" evidence="1">
    <location>
        <begin position="57"/>
        <end position="81"/>
    </location>
</feature>
<keyword evidence="4" id="KW-1185">Reference proteome</keyword>
<gene>
    <name evidence="3" type="ORF">M404DRAFT_19643</name>
</gene>
<feature type="region of interest" description="Disordered" evidence="1">
    <location>
        <begin position="342"/>
        <end position="390"/>
    </location>
</feature>
<dbReference type="SMART" id="SM00353">
    <property type="entry name" value="HLH"/>
    <property type="match status" value="1"/>
</dbReference>
<feature type="compositionally biased region" description="Polar residues" evidence="1">
    <location>
        <begin position="342"/>
        <end position="355"/>
    </location>
</feature>
<evidence type="ECO:0000313" key="3">
    <source>
        <dbReference type="EMBL" id="KIO12960.1"/>
    </source>
</evidence>
<feature type="compositionally biased region" description="Low complexity" evidence="1">
    <location>
        <begin position="1132"/>
        <end position="1142"/>
    </location>
</feature>
<dbReference type="OrthoDB" id="9996895at2759"/>
<protein>
    <recommendedName>
        <fullName evidence="2">BHLH domain-containing protein</fullName>
    </recommendedName>
</protein>
<feature type="region of interest" description="Disordered" evidence="1">
    <location>
        <begin position="431"/>
        <end position="456"/>
    </location>
</feature>
<dbReference type="Proteomes" id="UP000054217">
    <property type="component" value="Unassembled WGS sequence"/>
</dbReference>
<dbReference type="InterPro" id="IPR036638">
    <property type="entry name" value="HLH_DNA-bd_sf"/>
</dbReference>
<feature type="region of interest" description="Disordered" evidence="1">
    <location>
        <begin position="536"/>
        <end position="581"/>
    </location>
</feature>
<dbReference type="InterPro" id="IPR027417">
    <property type="entry name" value="P-loop_NTPase"/>
</dbReference>
<dbReference type="CDD" id="cd19690">
    <property type="entry name" value="bHLHzip_spESC1_like"/>
    <property type="match status" value="1"/>
</dbReference>
<organism evidence="3 4">
    <name type="scientific">Pisolithus tinctorius Marx 270</name>
    <dbReference type="NCBI Taxonomy" id="870435"/>
    <lineage>
        <taxon>Eukaryota</taxon>
        <taxon>Fungi</taxon>
        <taxon>Dikarya</taxon>
        <taxon>Basidiomycota</taxon>
        <taxon>Agaricomycotina</taxon>
        <taxon>Agaricomycetes</taxon>
        <taxon>Agaricomycetidae</taxon>
        <taxon>Boletales</taxon>
        <taxon>Sclerodermatineae</taxon>
        <taxon>Pisolithaceae</taxon>
        <taxon>Pisolithus</taxon>
    </lineage>
</organism>
<dbReference type="Gene3D" id="4.10.280.10">
    <property type="entry name" value="Helix-loop-helix DNA-binding domain"/>
    <property type="match status" value="1"/>
</dbReference>
<feature type="region of interest" description="Disordered" evidence="1">
    <location>
        <begin position="142"/>
        <end position="206"/>
    </location>
</feature>
<feature type="compositionally biased region" description="Polar residues" evidence="1">
    <location>
        <begin position="1092"/>
        <end position="1102"/>
    </location>
</feature>
<dbReference type="PROSITE" id="PS50888">
    <property type="entry name" value="BHLH"/>
    <property type="match status" value="1"/>
</dbReference>
<dbReference type="InterPro" id="IPR003593">
    <property type="entry name" value="AAA+_ATPase"/>
</dbReference>
<feature type="region of interest" description="Disordered" evidence="1">
    <location>
        <begin position="1"/>
        <end position="21"/>
    </location>
</feature>
<evidence type="ECO:0000259" key="2">
    <source>
        <dbReference type="PROSITE" id="PS50888"/>
    </source>
</evidence>
<dbReference type="SMART" id="SM00382">
    <property type="entry name" value="AAA"/>
    <property type="match status" value="1"/>
</dbReference>
<dbReference type="GO" id="GO:0003677">
    <property type="term" value="F:DNA binding"/>
    <property type="evidence" value="ECO:0007669"/>
    <property type="project" value="TreeGrafter"/>
</dbReference>
<feature type="compositionally biased region" description="Polar residues" evidence="1">
    <location>
        <begin position="166"/>
        <end position="178"/>
    </location>
</feature>
<accession>A0A0C3PG74</accession>
<feature type="region of interest" description="Disordered" evidence="1">
    <location>
        <begin position="1551"/>
        <end position="1646"/>
    </location>
</feature>
<evidence type="ECO:0000313" key="4">
    <source>
        <dbReference type="Proteomes" id="UP000054217"/>
    </source>
</evidence>
<sequence length="1646" mass="180033">MPDKRRGRATRSTNPPPATVQKTLREHFQRNAHSLQDSVAPMGSQPKESVDIIHVDTDTSDEERPVVDPTSSRTVAAKPGHTSNKLYPLFVRPYREKHSGQIIDVDDDEACTSSECATTEAELPPLSQGSLHSDFSRANLSSRASSPLSSVSSLRARSPSPLSASQAKSLKSTSTGCHNPNKKPARSNSRVPWGSGAVAPFPDRESQHVRGTWRSFSASGSPLGGRSCSTSKTRCDDWSLSFLTKQTHDGITPYYDHQVQLWWQHSSHNDQGDLLLETTGDYATAHPAISRALPDFHTSNATGDMWTYCFRPKRAKEVLGNEQRAVYLRSWLRALELRSQVQRTANHGQTDTTNRQRSKCEPAGSQPRGEKRLRVVRAITKPRGRKKRRFGSDDELNDFVCSDGDDVSDVPAFEESEDEFAFCQQTLSRLHRQDSLRSQPSSTPPIDPAQLSGSSNRAISDANEALAEPTFSDTLSNTLLIAGPPGCGKTAAVYACAEELGWDVFEVYPGIGRRTSANLDYLVGNVGKNHIIQVSQSRSSRRQGEQGSPATLSTLFGRGNQESVVRRTTEGSMDDPIGVRDEVPDAIGTTNCVSEKSSKIVGPRSPKPTVAEAEPTVRQSLVLLEEVDILFKDDAGFWPAVVDIIRDCKRPVVMTCNDLRLVPITSLPLQTILVFESCPSPLAVSYLQSVMVAQGCPVPRERLMALYETTPTIDGIDVPEPPLYPRTEPLPSPDLRRTITQLQMLCLSAARGSASNMLQGTREAGGHVRRSGRPISVESNATRLPSTECERWRRMSKHADLLSFVNSNLCRAPLHTPEALSLSMTEPTLDDELGHNILFMDGCVSNGREGLAFYHYDELIAQDAILLSRGIHEELDTDPTAASINPAARLTTEEAEIFRSRVAYQSEIAGALQHIIQPPAPLMPQSSVFLDYIPWVRYMVVVDDNLEQMARDEVARAKSGRLTRNSMKTRHIRNIELDERQQGVLMRTQLDELAGPRVSPLSHVAQRRKRQTVSFYNVDFHIPACSSSSLCPLHRGLSVSMPASATMATTIRHEQRSLQSPSSDHIPATISHSQKDASRHSPGISLPPLDYLQQQRRGSVTDPSLHAASTAPSALRHLDGPRPAANYVFGDSSLSNISSEPSNKQMRKILRSPSPDRDHGHSANGKGVASPRTSSHANGNSRNMSSGDHMHIDDKQSPRTSIRHQDDSDFNNSRRQSIATSSDSQYTHGTKRKMSIDREAATADDMDSQLVGPGIPSSSNVDLDDRAPKRRGSAVDTHRVAQLSIYDHRRHSIHAGAMVSGPGVTGGGPVGNGTQWWPDRRDSLPAILSNGSSGYSSAFSGEQPHGRPSAPTTSGSMATFVWPATQHPDGHPDPNIQSHTRPFEPQTLPMPIMHPMTFPPDRRMSVPENATSAVGPTRHVRSRSRPPSRQLREPAQSSATQAGTAASTEEPSTAPPSSTTTLKPPKEPGTTPYSRSPELRVSHKLAERKRRKEMKELFDELRDQLPADRGMKASKWEILSKAIDFVNNLKQSHQDMAREIDMLRHELDNVRQGMPFGPSGTPHPIVYSQGPVPGPYPPPPPGTMPHPPPPHAHPPPHPQPQARPSSSDNGYQPGGGPPPHQQPAAGVPGTNGTSSIPTSRVEGPPT</sequence>
<dbReference type="InterPro" id="IPR011598">
    <property type="entry name" value="bHLH_dom"/>
</dbReference>
<dbReference type="EMBL" id="KN831947">
    <property type="protein sequence ID" value="KIO12960.1"/>
    <property type="molecule type" value="Genomic_DNA"/>
</dbReference>
<feature type="compositionally biased region" description="Polar residues" evidence="1">
    <location>
        <begin position="1210"/>
        <end position="1228"/>
    </location>
</feature>
<dbReference type="STRING" id="870435.A0A0C3PG74"/>
<feature type="compositionally biased region" description="Basic residues" evidence="1">
    <location>
        <begin position="380"/>
        <end position="389"/>
    </location>
</feature>
<reference evidence="3 4" key="1">
    <citation type="submission" date="2014-04" db="EMBL/GenBank/DDBJ databases">
        <authorList>
            <consortium name="DOE Joint Genome Institute"/>
            <person name="Kuo A."/>
            <person name="Kohler A."/>
            <person name="Costa M.D."/>
            <person name="Nagy L.G."/>
            <person name="Floudas D."/>
            <person name="Copeland A."/>
            <person name="Barry K.W."/>
            <person name="Cichocki N."/>
            <person name="Veneault-Fourrey C."/>
            <person name="LaButti K."/>
            <person name="Lindquist E.A."/>
            <person name="Lipzen A."/>
            <person name="Lundell T."/>
            <person name="Morin E."/>
            <person name="Murat C."/>
            <person name="Sun H."/>
            <person name="Tunlid A."/>
            <person name="Henrissat B."/>
            <person name="Grigoriev I.V."/>
            <person name="Hibbett D.S."/>
            <person name="Martin F."/>
            <person name="Nordberg H.P."/>
            <person name="Cantor M.N."/>
            <person name="Hua S.X."/>
        </authorList>
    </citation>
    <scope>NUCLEOTIDE SEQUENCE [LARGE SCALE GENOMIC DNA]</scope>
    <source>
        <strain evidence="3 4">Marx 270</strain>
    </source>
</reference>
<dbReference type="PANTHER" id="PTHR23389:SF21">
    <property type="entry name" value="ATPASE FAMILY AAA DOMAIN-CONTAINING PROTEIN 5"/>
    <property type="match status" value="1"/>
</dbReference>
<feature type="compositionally biased region" description="Basic and acidic residues" evidence="1">
    <location>
        <begin position="1188"/>
        <end position="1207"/>
    </location>
</feature>